<dbReference type="GO" id="GO:0016020">
    <property type="term" value="C:membrane"/>
    <property type="evidence" value="ECO:0007669"/>
    <property type="project" value="InterPro"/>
</dbReference>
<keyword evidence="1" id="KW-0472">Membrane</keyword>
<dbReference type="SMART" id="SM00304">
    <property type="entry name" value="HAMP"/>
    <property type="match status" value="1"/>
</dbReference>
<comment type="caution">
    <text evidence="3">The sequence shown here is derived from an EMBL/GenBank/DDBJ whole genome shotgun (WGS) entry which is preliminary data.</text>
</comment>
<reference evidence="3 4" key="1">
    <citation type="journal article" date="2015" name="Antonie Van Leeuwenhoek">
        <title>A phylogenomic and molecular marker based taxonomic framework for the order Xanthomonadales: proposal to transfer the families Algiphilaceae and Solimonadaceae to the order Nevskiales ord. nov. and to create a new family within the order Xanthomonadales, the family Rhodanobacteraceae fam. nov., containing the genus Rhodanobacter and its closest relatives.</title>
        <authorList>
            <person name="Naushad S."/>
            <person name="Adeolu M."/>
            <person name="Wong S."/>
            <person name="Sohail M."/>
            <person name="Schellhorn H.E."/>
            <person name="Gupta R.S."/>
        </authorList>
    </citation>
    <scope>NUCLEOTIDE SEQUENCE [LARGE SCALE GENOMIC DNA]</scope>
    <source>
        <strain evidence="3 4">DSM 16301</strain>
    </source>
</reference>
<dbReference type="PATRIC" id="fig|1440762.4.peg.1545"/>
<accession>A0A0G9H2Q8</accession>
<dbReference type="InterPro" id="IPR021796">
    <property type="entry name" value="Tll0287-like_dom"/>
</dbReference>
<dbReference type="Pfam" id="PF11845">
    <property type="entry name" value="Tll0287-like"/>
    <property type="match status" value="1"/>
</dbReference>
<proteinExistence type="predicted"/>
<sequence>MLLRINLILLIAFALGMIAISLVITSTLQQNATREVLAQAGLMMDSAAAIRSYTDTEIVPLLDEKMASAFRPQSVPFYAATQNFLTLHKAHPDYAYKEATLNPTNPRDRATDWEADIVQRFRNDSGAREVSGTRNTPMGRSLYLARPIRVDAGCMGCHSLPSAAPATMLARYGRDNGFGWQPNEVVGAQIVSVPFASAEASAARVRRDVLLAIAAMLVSVLLVVNASLYLLVIRPVRRIARIADQVSLGDTSAADFPRGGGAEVAALSAAFNRMRKSLDKAMKLLGS</sequence>
<dbReference type="AlphaFoldDB" id="A0A0G9H2Q8"/>
<evidence type="ECO:0000259" key="2">
    <source>
        <dbReference type="PROSITE" id="PS50885"/>
    </source>
</evidence>
<dbReference type="SUPFAM" id="SSF158472">
    <property type="entry name" value="HAMP domain-like"/>
    <property type="match status" value="1"/>
</dbReference>
<feature type="domain" description="HAMP" evidence="2">
    <location>
        <begin position="230"/>
        <end position="283"/>
    </location>
</feature>
<dbReference type="RefSeq" id="WP_211259159.1">
    <property type="nucleotide sequence ID" value="NZ_JPLA01000025.1"/>
</dbReference>
<dbReference type="Gene3D" id="6.10.340.10">
    <property type="match status" value="1"/>
</dbReference>
<keyword evidence="1" id="KW-1133">Transmembrane helix</keyword>
<gene>
    <name evidence="3" type="ORF">Y882_10260</name>
</gene>
<dbReference type="Pfam" id="PF00672">
    <property type="entry name" value="HAMP"/>
    <property type="match status" value="1"/>
</dbReference>
<dbReference type="GO" id="GO:0007165">
    <property type="term" value="P:signal transduction"/>
    <property type="evidence" value="ECO:0007669"/>
    <property type="project" value="InterPro"/>
</dbReference>
<evidence type="ECO:0000313" key="3">
    <source>
        <dbReference type="EMBL" id="KLD63766.1"/>
    </source>
</evidence>
<dbReference type="PROSITE" id="PS50885">
    <property type="entry name" value="HAMP"/>
    <property type="match status" value="1"/>
</dbReference>
<name>A0A0G9H2Q8_9GAMM</name>
<dbReference type="STRING" id="1440762.Y882_10260"/>
<evidence type="ECO:0000313" key="4">
    <source>
        <dbReference type="Proteomes" id="UP000035481"/>
    </source>
</evidence>
<dbReference type="InterPro" id="IPR003660">
    <property type="entry name" value="HAMP_dom"/>
</dbReference>
<keyword evidence="1" id="KW-0812">Transmembrane</keyword>
<dbReference type="Proteomes" id="UP000035481">
    <property type="component" value="Unassembled WGS sequence"/>
</dbReference>
<dbReference type="CDD" id="cd06225">
    <property type="entry name" value="HAMP"/>
    <property type="match status" value="1"/>
</dbReference>
<protein>
    <submittedName>
        <fullName evidence="3">Signal protein</fullName>
    </submittedName>
</protein>
<dbReference type="EMBL" id="JPLA01000025">
    <property type="protein sequence ID" value="KLD63766.1"/>
    <property type="molecule type" value="Genomic_DNA"/>
</dbReference>
<organism evidence="3 4">
    <name type="scientific">Dyella japonica DSM 16301</name>
    <dbReference type="NCBI Taxonomy" id="1440762"/>
    <lineage>
        <taxon>Bacteria</taxon>
        <taxon>Pseudomonadati</taxon>
        <taxon>Pseudomonadota</taxon>
        <taxon>Gammaproteobacteria</taxon>
        <taxon>Lysobacterales</taxon>
        <taxon>Rhodanobacteraceae</taxon>
        <taxon>Dyella</taxon>
    </lineage>
</organism>
<feature type="transmembrane region" description="Helical" evidence="1">
    <location>
        <begin position="209"/>
        <end position="232"/>
    </location>
</feature>
<evidence type="ECO:0000256" key="1">
    <source>
        <dbReference type="SAM" id="Phobius"/>
    </source>
</evidence>